<organism evidence="4 5">
    <name type="scientific">Tsukamurella soli</name>
    <dbReference type="NCBI Taxonomy" id="644556"/>
    <lineage>
        <taxon>Bacteria</taxon>
        <taxon>Bacillati</taxon>
        <taxon>Actinomycetota</taxon>
        <taxon>Actinomycetes</taxon>
        <taxon>Mycobacteriales</taxon>
        <taxon>Tsukamurellaceae</taxon>
        <taxon>Tsukamurella</taxon>
    </lineage>
</organism>
<feature type="compositionally biased region" description="Basic and acidic residues" evidence="2">
    <location>
        <begin position="73"/>
        <end position="93"/>
    </location>
</feature>
<dbReference type="InterPro" id="IPR016161">
    <property type="entry name" value="Ald_DH/histidinol_DH"/>
</dbReference>
<evidence type="ECO:0000256" key="1">
    <source>
        <dbReference type="ARBA" id="ARBA00023002"/>
    </source>
</evidence>
<feature type="domain" description="Aldehyde dehydrogenase" evidence="3">
    <location>
        <begin position="3"/>
        <end position="74"/>
    </location>
</feature>
<comment type="caution">
    <text evidence="4">The sequence shown here is derived from an EMBL/GenBank/DDBJ whole genome shotgun (WGS) entry which is preliminary data.</text>
</comment>
<accession>A0ABP8JBR4</accession>
<dbReference type="EMBL" id="BAABFR010000014">
    <property type="protein sequence ID" value="GAA4388042.1"/>
    <property type="molecule type" value="Genomic_DNA"/>
</dbReference>
<protein>
    <recommendedName>
        <fullName evidence="3">Aldehyde dehydrogenase domain-containing protein</fullName>
    </recommendedName>
</protein>
<dbReference type="Gene3D" id="3.40.605.10">
    <property type="entry name" value="Aldehyde Dehydrogenase, Chain A, domain 1"/>
    <property type="match status" value="1"/>
</dbReference>
<feature type="region of interest" description="Disordered" evidence="2">
    <location>
        <begin position="71"/>
        <end position="104"/>
    </location>
</feature>
<name>A0ABP8JBR4_9ACTN</name>
<evidence type="ECO:0000256" key="2">
    <source>
        <dbReference type="SAM" id="MobiDB-lite"/>
    </source>
</evidence>
<evidence type="ECO:0000259" key="3">
    <source>
        <dbReference type="Pfam" id="PF00171"/>
    </source>
</evidence>
<reference evidence="5" key="1">
    <citation type="journal article" date="2019" name="Int. J. Syst. Evol. Microbiol.">
        <title>The Global Catalogue of Microorganisms (GCM) 10K type strain sequencing project: providing services to taxonomists for standard genome sequencing and annotation.</title>
        <authorList>
            <consortium name="The Broad Institute Genomics Platform"/>
            <consortium name="The Broad Institute Genome Sequencing Center for Infectious Disease"/>
            <person name="Wu L."/>
            <person name="Ma J."/>
        </authorList>
    </citation>
    <scope>NUCLEOTIDE SEQUENCE [LARGE SCALE GENOMIC DNA]</scope>
    <source>
        <strain evidence="5">JCM 17688</strain>
    </source>
</reference>
<evidence type="ECO:0000313" key="4">
    <source>
        <dbReference type="EMBL" id="GAA4388042.1"/>
    </source>
</evidence>
<evidence type="ECO:0000313" key="5">
    <source>
        <dbReference type="Proteomes" id="UP001500635"/>
    </source>
</evidence>
<dbReference type="InterPro" id="IPR015590">
    <property type="entry name" value="Aldehyde_DH_dom"/>
</dbReference>
<keyword evidence="5" id="KW-1185">Reference proteome</keyword>
<dbReference type="Proteomes" id="UP001500635">
    <property type="component" value="Unassembled WGS sequence"/>
</dbReference>
<dbReference type="InterPro" id="IPR016162">
    <property type="entry name" value="Ald_DH_N"/>
</dbReference>
<dbReference type="SUPFAM" id="SSF53720">
    <property type="entry name" value="ALDH-like"/>
    <property type="match status" value="1"/>
</dbReference>
<keyword evidence="1" id="KW-0560">Oxidoreductase</keyword>
<dbReference type="Pfam" id="PF00171">
    <property type="entry name" value="Aldedh"/>
    <property type="match status" value="1"/>
</dbReference>
<gene>
    <name evidence="4" type="ORF">GCM10023147_13210</name>
</gene>
<proteinExistence type="predicted"/>
<sequence length="136" mass="14902">MHLDWAAKHAESRLRRRRVPAGPMNVHLAAHLEYQPLGVIGVIGPWRHPVYTPLGSITYALAAGNAVVFKPSEPSRREPADLRPPRPGREGGRPHAQPGVRAALTPPLHGRIVMADTGRSFEGRGAHRRVARMMGL</sequence>